<feature type="domain" description="Peptidase C39" evidence="1">
    <location>
        <begin position="10"/>
        <end position="123"/>
    </location>
</feature>
<proteinExistence type="predicted"/>
<dbReference type="GO" id="GO:0006508">
    <property type="term" value="P:proteolysis"/>
    <property type="evidence" value="ECO:0007669"/>
    <property type="project" value="InterPro"/>
</dbReference>
<dbReference type="Proteomes" id="UP000019678">
    <property type="component" value="Unassembled WGS sequence"/>
</dbReference>
<name>A0A017TBW4_9BACT</name>
<dbReference type="EMBL" id="ASRX01000014">
    <property type="protein sequence ID" value="EYF06783.1"/>
    <property type="molecule type" value="Genomic_DNA"/>
</dbReference>
<dbReference type="Gene3D" id="3.90.70.10">
    <property type="entry name" value="Cysteine proteinases"/>
    <property type="match status" value="1"/>
</dbReference>
<dbReference type="InterPro" id="IPR005074">
    <property type="entry name" value="Peptidase_C39"/>
</dbReference>
<accession>A0A017TBW4</accession>
<evidence type="ECO:0000313" key="3">
    <source>
        <dbReference type="Proteomes" id="UP000019678"/>
    </source>
</evidence>
<reference evidence="2 3" key="1">
    <citation type="submission" date="2013-05" db="EMBL/GenBank/DDBJ databases">
        <title>Genome assembly of Chondromyces apiculatus DSM 436.</title>
        <authorList>
            <person name="Sharma G."/>
            <person name="Khatri I."/>
            <person name="Kaur C."/>
            <person name="Mayilraj S."/>
            <person name="Subramanian S."/>
        </authorList>
    </citation>
    <scope>NUCLEOTIDE SEQUENCE [LARGE SCALE GENOMIC DNA]</scope>
    <source>
        <strain evidence="2 3">DSM 436</strain>
    </source>
</reference>
<gene>
    <name evidence="2" type="ORF">CAP_1480</name>
</gene>
<comment type="caution">
    <text evidence="2">The sequence shown here is derived from an EMBL/GenBank/DDBJ whole genome shotgun (WGS) entry which is preliminary data.</text>
</comment>
<dbReference type="Pfam" id="PF03412">
    <property type="entry name" value="Peptidase_C39"/>
    <property type="match status" value="1"/>
</dbReference>
<sequence length="158" mass="16935">MYEQAAASARMVRQELAMSCGAACARQLLRDAAIDVPESTIRADAAFDPLDGIDARTLASTLSKMHAEAAVPMTYGGGAVHEEQLGALVHRAPFLALLRMPAGKHWVIVDRIEAGIVHVRDPGGITGDNSGSGMEATMKLGVFLEKWKRAFNGTVYRL</sequence>
<dbReference type="OrthoDB" id="1183811at2"/>
<dbReference type="RefSeq" id="WP_044239138.1">
    <property type="nucleotide sequence ID" value="NZ_ASRX01000014.1"/>
</dbReference>
<evidence type="ECO:0000313" key="2">
    <source>
        <dbReference type="EMBL" id="EYF06783.1"/>
    </source>
</evidence>
<protein>
    <recommendedName>
        <fullName evidence="1">Peptidase C39 domain-containing protein</fullName>
    </recommendedName>
</protein>
<dbReference type="STRING" id="1192034.CAP_1480"/>
<dbReference type="GO" id="GO:0005524">
    <property type="term" value="F:ATP binding"/>
    <property type="evidence" value="ECO:0007669"/>
    <property type="project" value="InterPro"/>
</dbReference>
<keyword evidence="3" id="KW-1185">Reference proteome</keyword>
<dbReference type="AlphaFoldDB" id="A0A017TBW4"/>
<organism evidence="2 3">
    <name type="scientific">Chondromyces apiculatus DSM 436</name>
    <dbReference type="NCBI Taxonomy" id="1192034"/>
    <lineage>
        <taxon>Bacteria</taxon>
        <taxon>Pseudomonadati</taxon>
        <taxon>Myxococcota</taxon>
        <taxon>Polyangia</taxon>
        <taxon>Polyangiales</taxon>
        <taxon>Polyangiaceae</taxon>
        <taxon>Chondromyces</taxon>
    </lineage>
</organism>
<dbReference type="GO" id="GO:0016020">
    <property type="term" value="C:membrane"/>
    <property type="evidence" value="ECO:0007669"/>
    <property type="project" value="InterPro"/>
</dbReference>
<evidence type="ECO:0000259" key="1">
    <source>
        <dbReference type="Pfam" id="PF03412"/>
    </source>
</evidence>
<dbReference type="GO" id="GO:0008233">
    <property type="term" value="F:peptidase activity"/>
    <property type="evidence" value="ECO:0007669"/>
    <property type="project" value="InterPro"/>
</dbReference>